<dbReference type="PRINTS" id="PR00119">
    <property type="entry name" value="CATATPASE"/>
</dbReference>
<dbReference type="PANTHER" id="PTHR43520">
    <property type="entry name" value="ATP7, ISOFORM B"/>
    <property type="match status" value="1"/>
</dbReference>
<dbReference type="GO" id="GO:0005524">
    <property type="term" value="F:ATP binding"/>
    <property type="evidence" value="ECO:0007669"/>
    <property type="project" value="UniProtKB-UniRule"/>
</dbReference>
<dbReference type="InterPro" id="IPR018303">
    <property type="entry name" value="ATPase_P-typ_P_site"/>
</dbReference>
<dbReference type="Pfam" id="PF00122">
    <property type="entry name" value="E1-E2_ATPase"/>
    <property type="match status" value="1"/>
</dbReference>
<dbReference type="InterPro" id="IPR023214">
    <property type="entry name" value="HAD_sf"/>
</dbReference>
<dbReference type="NCBIfam" id="TIGR01494">
    <property type="entry name" value="ATPase_P-type"/>
    <property type="match status" value="1"/>
</dbReference>
<keyword evidence="13" id="KW-1185">Reference proteome</keyword>
<dbReference type="PROSITE" id="PS00154">
    <property type="entry name" value="ATPASE_E1_E2"/>
    <property type="match status" value="1"/>
</dbReference>
<dbReference type="NCBIfam" id="TIGR01525">
    <property type="entry name" value="ATPase-IB_hvy"/>
    <property type="match status" value="1"/>
</dbReference>
<evidence type="ECO:0000256" key="9">
    <source>
        <dbReference type="ARBA" id="ARBA00023136"/>
    </source>
</evidence>
<dbReference type="KEGG" id="tig:THII_2790"/>
<dbReference type="InterPro" id="IPR008250">
    <property type="entry name" value="ATPase_P-typ_transduc_dom_A_sf"/>
</dbReference>
<feature type="transmembrane region" description="Helical" evidence="10">
    <location>
        <begin position="647"/>
        <end position="666"/>
    </location>
</feature>
<dbReference type="GO" id="GO:0016887">
    <property type="term" value="F:ATP hydrolysis activity"/>
    <property type="evidence" value="ECO:0007669"/>
    <property type="project" value="InterPro"/>
</dbReference>
<feature type="domain" description="P-type ATPase A" evidence="11">
    <location>
        <begin position="172"/>
        <end position="268"/>
    </location>
</feature>
<dbReference type="GO" id="GO:0043682">
    <property type="term" value="F:P-type divalent copper transporter activity"/>
    <property type="evidence" value="ECO:0007669"/>
    <property type="project" value="TreeGrafter"/>
</dbReference>
<keyword evidence="10" id="KW-1003">Cell membrane</keyword>
<evidence type="ECO:0000313" key="12">
    <source>
        <dbReference type="EMBL" id="BAP57087.1"/>
    </source>
</evidence>
<dbReference type="Gene3D" id="3.40.1110.10">
    <property type="entry name" value="Calcium-transporting ATPase, cytoplasmic domain N"/>
    <property type="match status" value="1"/>
</dbReference>
<dbReference type="HOGENOM" id="CLU_001771_6_3_6"/>
<dbReference type="Pfam" id="PF00702">
    <property type="entry name" value="Hydrolase"/>
    <property type="match status" value="1"/>
</dbReference>
<dbReference type="InterPro" id="IPR036412">
    <property type="entry name" value="HAD-like_sf"/>
</dbReference>
<evidence type="ECO:0000256" key="8">
    <source>
        <dbReference type="ARBA" id="ARBA00022989"/>
    </source>
</evidence>
<evidence type="ECO:0000256" key="2">
    <source>
        <dbReference type="ARBA" id="ARBA00006024"/>
    </source>
</evidence>
<keyword evidence="9 10" id="KW-0472">Membrane</keyword>
<dbReference type="OrthoDB" id="9814270at2"/>
<keyword evidence="8 10" id="KW-1133">Transmembrane helix</keyword>
<dbReference type="PANTHER" id="PTHR43520:SF8">
    <property type="entry name" value="P-TYPE CU(+) TRANSPORTER"/>
    <property type="match status" value="1"/>
</dbReference>
<keyword evidence="5 10" id="KW-0547">Nucleotide-binding</keyword>
<dbReference type="GO" id="GO:0012505">
    <property type="term" value="C:endomembrane system"/>
    <property type="evidence" value="ECO:0007669"/>
    <property type="project" value="UniProtKB-SubCell"/>
</dbReference>
<comment type="subcellular location">
    <subcellularLocation>
        <location evidence="10">Cell membrane</location>
    </subcellularLocation>
    <subcellularLocation>
        <location evidence="1">Endomembrane system</location>
        <topology evidence="1">Multi-pass membrane protein</topology>
    </subcellularLocation>
</comment>
<dbReference type="InterPro" id="IPR001757">
    <property type="entry name" value="P_typ_ATPase"/>
</dbReference>
<dbReference type="GO" id="GO:0055070">
    <property type="term" value="P:copper ion homeostasis"/>
    <property type="evidence" value="ECO:0007669"/>
    <property type="project" value="TreeGrafter"/>
</dbReference>
<dbReference type="InterPro" id="IPR044492">
    <property type="entry name" value="P_typ_ATPase_HD_dom"/>
</dbReference>
<organism evidence="12 13">
    <name type="scientific">Thioploca ingrica</name>
    <dbReference type="NCBI Taxonomy" id="40754"/>
    <lineage>
        <taxon>Bacteria</taxon>
        <taxon>Pseudomonadati</taxon>
        <taxon>Pseudomonadota</taxon>
        <taxon>Gammaproteobacteria</taxon>
        <taxon>Thiotrichales</taxon>
        <taxon>Thiotrichaceae</taxon>
        <taxon>Thioploca</taxon>
    </lineage>
</organism>
<protein>
    <submittedName>
        <fullName evidence="12">Cation transport ATPase</fullName>
    </submittedName>
</protein>
<reference evidence="12 13" key="1">
    <citation type="journal article" date="2014" name="ISME J.">
        <title>Ecophysiology of Thioploca ingrica as revealed by the complete genome sequence supplemented with proteomic evidence.</title>
        <authorList>
            <person name="Kojima H."/>
            <person name="Ogura Y."/>
            <person name="Yamamoto N."/>
            <person name="Togashi T."/>
            <person name="Mori H."/>
            <person name="Watanabe T."/>
            <person name="Nemoto F."/>
            <person name="Kurokawa K."/>
            <person name="Hayashi T."/>
            <person name="Fukui M."/>
        </authorList>
    </citation>
    <scope>NUCLEOTIDE SEQUENCE [LARGE SCALE GENOMIC DNA]</scope>
</reference>
<evidence type="ECO:0000256" key="1">
    <source>
        <dbReference type="ARBA" id="ARBA00004127"/>
    </source>
</evidence>
<dbReference type="Gene3D" id="2.70.150.10">
    <property type="entry name" value="Calcium-transporting ATPase, cytoplasmic transduction domain A"/>
    <property type="match status" value="1"/>
</dbReference>
<gene>
    <name evidence="12" type="ORF">THII_2790</name>
</gene>
<dbReference type="Proteomes" id="UP000031623">
    <property type="component" value="Chromosome"/>
</dbReference>
<keyword evidence="6 10" id="KW-0067">ATP-binding</keyword>
<feature type="transmembrane region" description="Helical" evidence="10">
    <location>
        <begin position="127"/>
        <end position="149"/>
    </location>
</feature>
<dbReference type="InterPro" id="IPR059000">
    <property type="entry name" value="ATPase_P-type_domA"/>
</dbReference>
<keyword evidence="3 10" id="KW-0812">Transmembrane</keyword>
<evidence type="ECO:0000259" key="11">
    <source>
        <dbReference type="Pfam" id="PF00122"/>
    </source>
</evidence>
<evidence type="ECO:0000313" key="13">
    <source>
        <dbReference type="Proteomes" id="UP000031623"/>
    </source>
</evidence>
<evidence type="ECO:0000256" key="4">
    <source>
        <dbReference type="ARBA" id="ARBA00022723"/>
    </source>
</evidence>
<keyword evidence="4 10" id="KW-0479">Metal-binding</keyword>
<dbReference type="EMBL" id="AP014633">
    <property type="protein sequence ID" value="BAP57087.1"/>
    <property type="molecule type" value="Genomic_DNA"/>
</dbReference>
<evidence type="ECO:0000256" key="10">
    <source>
        <dbReference type="RuleBase" id="RU362081"/>
    </source>
</evidence>
<feature type="transmembrane region" description="Helical" evidence="10">
    <location>
        <begin position="619"/>
        <end position="641"/>
    </location>
</feature>
<keyword evidence="7" id="KW-1278">Translocase</keyword>
<dbReference type="STRING" id="40754.THII_2790"/>
<dbReference type="SFLD" id="SFLDF00027">
    <property type="entry name" value="p-type_atpase"/>
    <property type="match status" value="1"/>
</dbReference>
<accession>A0A090AMB5</accession>
<dbReference type="SUPFAM" id="SSF56784">
    <property type="entry name" value="HAD-like"/>
    <property type="match status" value="1"/>
</dbReference>
<dbReference type="AlphaFoldDB" id="A0A090AMB5"/>
<dbReference type="SFLD" id="SFLDS00003">
    <property type="entry name" value="Haloacid_Dehalogenase"/>
    <property type="match status" value="1"/>
</dbReference>
<dbReference type="InterPro" id="IPR027256">
    <property type="entry name" value="P-typ_ATPase_IB"/>
</dbReference>
<evidence type="ECO:0000256" key="6">
    <source>
        <dbReference type="ARBA" id="ARBA00022840"/>
    </source>
</evidence>
<comment type="similarity">
    <text evidence="2 10">Belongs to the cation transport ATPase (P-type) (TC 3.A.3) family. Type IB subfamily.</text>
</comment>
<dbReference type="SUPFAM" id="SSF81653">
    <property type="entry name" value="Calcium ATPase, transduction domain A"/>
    <property type="match status" value="1"/>
</dbReference>
<dbReference type="GO" id="GO:0005507">
    <property type="term" value="F:copper ion binding"/>
    <property type="evidence" value="ECO:0007669"/>
    <property type="project" value="TreeGrafter"/>
</dbReference>
<evidence type="ECO:0000256" key="3">
    <source>
        <dbReference type="ARBA" id="ARBA00022692"/>
    </source>
</evidence>
<dbReference type="SFLD" id="SFLDG00002">
    <property type="entry name" value="C1.7:_P-type_atpase_like"/>
    <property type="match status" value="1"/>
</dbReference>
<dbReference type="Gene3D" id="3.40.50.1000">
    <property type="entry name" value="HAD superfamily/HAD-like"/>
    <property type="match status" value="1"/>
</dbReference>
<evidence type="ECO:0000256" key="7">
    <source>
        <dbReference type="ARBA" id="ARBA00022967"/>
    </source>
</evidence>
<evidence type="ECO:0000256" key="5">
    <source>
        <dbReference type="ARBA" id="ARBA00022741"/>
    </source>
</evidence>
<dbReference type="GO" id="GO:0005886">
    <property type="term" value="C:plasma membrane"/>
    <property type="evidence" value="ECO:0007669"/>
    <property type="project" value="UniProtKB-SubCell"/>
</dbReference>
<dbReference type="InterPro" id="IPR023299">
    <property type="entry name" value="ATPase_P-typ_cyto_dom_N"/>
</dbReference>
<sequence length="673" mass="72777">MIHLLGILLFSGSLAGAYTAKHLTRGKNGEEIFTPAPKSPSDKLILPKAQNTLVTPRIGIEQEAELNHYLQVAGVGLVLAAAGHLLYFPLGLLSLPILGYVTLDVFENAYECLKEKELRISVLESTAIGTGIGSGLYALSAFATVIYFASSKMLYKTRHKTQSRLTDIFSGHPPTVWLLKDGVEISVPLEQIRKGDRIVINTGEMVPIDGIVEEGIATLDQHMLTGEAQPEERTVDQQVFATTLVISGRITVRVEQTGAETVAAHIAAILDHTDSYISTLQIRSEQLANDSVAPTLGLAGFALLITGPMSMAVVLCSNFSDVMSFTVPLGMLNYLRIASRAGLLIKDGRSLEQLLKVDTVVFDKTGTLTLEQPHVSTIYPAAGFTEQQVLFYTAAAEYRQTHPIAKAVLDAAAKQGLELPLIDEAQYRIGYGLRVNLEGQVVRVGSVHFMQRENIVLPESFAAVEQNAHQHGYSLIYTAVNEALCGAVELRPTVRPEAAQVVRHLYERGLQVYILSGDHEGPVKNLAAELGIDAYIAETLPEDKSKVIEKLQQQGKSVCFVGDGINDSIALKKAAVSVSLQDASHVAMDSAQIILTNKNLMQLLDALDIAKRFGNNQKLTINLGVVAPSLICMGGGLFLGFTVTNTLVFYCASAALGVGSAMLPLLQEHRRKE</sequence>
<feature type="transmembrane region" description="Helical" evidence="10">
    <location>
        <begin position="86"/>
        <end position="106"/>
    </location>
</feature>
<name>A0A090AMB5_9GAMM</name>
<proteinExistence type="inferred from homology"/>